<dbReference type="GO" id="GO:0004497">
    <property type="term" value="F:monooxygenase activity"/>
    <property type="evidence" value="ECO:0007669"/>
    <property type="project" value="UniProtKB-KW"/>
</dbReference>
<protein>
    <recommendedName>
        <fullName evidence="13">Cytochrome P450</fullName>
    </recommendedName>
</protein>
<dbReference type="EMBL" id="CAJGYO010000012">
    <property type="protein sequence ID" value="CAD6263326.1"/>
    <property type="molecule type" value="Genomic_DNA"/>
</dbReference>
<evidence type="ECO:0000256" key="2">
    <source>
        <dbReference type="ARBA" id="ARBA00010617"/>
    </source>
</evidence>
<dbReference type="AlphaFoldDB" id="A0A811QVI7"/>
<dbReference type="Proteomes" id="UP000604825">
    <property type="component" value="Unassembled WGS sequence"/>
</dbReference>
<accession>A0A811QVI7</accession>
<keyword evidence="10" id="KW-0472">Membrane</keyword>
<dbReference type="InterPro" id="IPR001128">
    <property type="entry name" value="Cyt_P450"/>
</dbReference>
<evidence type="ECO:0000313" key="12">
    <source>
        <dbReference type="Proteomes" id="UP000604825"/>
    </source>
</evidence>
<dbReference type="PANTHER" id="PTHR47955:SF19">
    <property type="entry name" value="CYTOCHROME P450 71A9-LIKE ISOFORM X1"/>
    <property type="match status" value="1"/>
</dbReference>
<feature type="transmembrane region" description="Helical" evidence="10">
    <location>
        <begin position="6"/>
        <end position="27"/>
    </location>
</feature>
<dbReference type="InterPro" id="IPR036396">
    <property type="entry name" value="Cyt_P450_sf"/>
</dbReference>
<reference evidence="11" key="1">
    <citation type="submission" date="2020-10" db="EMBL/GenBank/DDBJ databases">
        <authorList>
            <person name="Han B."/>
            <person name="Lu T."/>
            <person name="Zhao Q."/>
            <person name="Huang X."/>
            <person name="Zhao Y."/>
        </authorList>
    </citation>
    <scope>NUCLEOTIDE SEQUENCE</scope>
</reference>
<evidence type="ECO:0000256" key="3">
    <source>
        <dbReference type="ARBA" id="ARBA00022617"/>
    </source>
</evidence>
<evidence type="ECO:0000256" key="9">
    <source>
        <dbReference type="RuleBase" id="RU000461"/>
    </source>
</evidence>
<evidence type="ECO:0000313" key="11">
    <source>
        <dbReference type="EMBL" id="CAD6263326.1"/>
    </source>
</evidence>
<keyword evidence="5 9" id="KW-0560">Oxidoreductase</keyword>
<dbReference type="OrthoDB" id="2789670at2759"/>
<dbReference type="PRINTS" id="PR00463">
    <property type="entry name" value="EP450I"/>
</dbReference>
<comment type="cofactor">
    <cofactor evidence="1 8">
        <name>heme</name>
        <dbReference type="ChEBI" id="CHEBI:30413"/>
    </cofactor>
</comment>
<evidence type="ECO:0000256" key="1">
    <source>
        <dbReference type="ARBA" id="ARBA00001971"/>
    </source>
</evidence>
<dbReference type="InterPro" id="IPR017972">
    <property type="entry name" value="Cyt_P450_CS"/>
</dbReference>
<dbReference type="CDD" id="cd11072">
    <property type="entry name" value="CYP71-like"/>
    <property type="match status" value="1"/>
</dbReference>
<dbReference type="GO" id="GO:0020037">
    <property type="term" value="F:heme binding"/>
    <property type="evidence" value="ECO:0007669"/>
    <property type="project" value="InterPro"/>
</dbReference>
<dbReference type="PRINTS" id="PR00385">
    <property type="entry name" value="P450"/>
</dbReference>
<dbReference type="Gene3D" id="1.10.630.10">
    <property type="entry name" value="Cytochrome P450"/>
    <property type="match status" value="1"/>
</dbReference>
<sequence>METLHAHDELFSCVVLVLVTTITILYLKQLLLAAFKRRAVSPSLPCPRGLPLIGNLHQLGTAPHDSLAALAAKHAAPLMLLRLGSVPTLVVSTADALRAVFQPNDRAMSGRPGLYAATRITYGLQDIVFSPPDGAFWRAARRASLSELLSAPRVRSFRDVREGEAAALVAAITDMSRSGSPVNLSETLMATSNKILRRVAFGDGGGEESIQAGKVLDETQKLLGGFFVADYMPWLGWLDALRGLRRRLERNFHELDAFYEKVIDDHLSKRGADASKGEDLVDVLLRLHGDPAYQSTFNSRDQIKGILTDMFIAGTDTAAATVEWTMTELVRHPDILAKARKEVRGAVVGKDIVRESDLPRLKYLKQVIRESMRVHPPVPLLVPRETIEPCTVYGCEIPARTRVFVNAKAIGQDPDAWGPDAARFVPERHEEMADLSDHKPWHDSFSLVPFGVGRRSCPGVHFATSVVELLLANLLFCLDWRAPHGEVDLEQETGLTVHRKNPLVLVAERRGVQ</sequence>
<keyword evidence="10" id="KW-0812">Transmembrane</keyword>
<proteinExistence type="inferred from homology"/>
<keyword evidence="7 9" id="KW-0503">Monooxygenase</keyword>
<dbReference type="PROSITE" id="PS00086">
    <property type="entry name" value="CYTOCHROME_P450"/>
    <property type="match status" value="1"/>
</dbReference>
<evidence type="ECO:0000256" key="6">
    <source>
        <dbReference type="ARBA" id="ARBA00023004"/>
    </source>
</evidence>
<dbReference type="InterPro" id="IPR002401">
    <property type="entry name" value="Cyt_P450_E_grp-I"/>
</dbReference>
<dbReference type="PANTHER" id="PTHR47955">
    <property type="entry name" value="CYTOCHROME P450 FAMILY 71 PROTEIN"/>
    <property type="match status" value="1"/>
</dbReference>
<evidence type="ECO:0000256" key="7">
    <source>
        <dbReference type="ARBA" id="ARBA00023033"/>
    </source>
</evidence>
<keyword evidence="10" id="KW-1133">Transmembrane helix</keyword>
<evidence type="ECO:0000256" key="4">
    <source>
        <dbReference type="ARBA" id="ARBA00022723"/>
    </source>
</evidence>
<name>A0A811QVI7_9POAL</name>
<dbReference type="SUPFAM" id="SSF48264">
    <property type="entry name" value="Cytochrome P450"/>
    <property type="match status" value="1"/>
</dbReference>
<keyword evidence="6 8" id="KW-0408">Iron</keyword>
<feature type="binding site" description="axial binding residue" evidence="8">
    <location>
        <position position="457"/>
    </location>
    <ligand>
        <name>heme</name>
        <dbReference type="ChEBI" id="CHEBI:30413"/>
    </ligand>
    <ligandPart>
        <name>Fe</name>
        <dbReference type="ChEBI" id="CHEBI:18248"/>
    </ligandPart>
</feature>
<organism evidence="11 12">
    <name type="scientific">Miscanthus lutarioriparius</name>
    <dbReference type="NCBI Taxonomy" id="422564"/>
    <lineage>
        <taxon>Eukaryota</taxon>
        <taxon>Viridiplantae</taxon>
        <taxon>Streptophyta</taxon>
        <taxon>Embryophyta</taxon>
        <taxon>Tracheophyta</taxon>
        <taxon>Spermatophyta</taxon>
        <taxon>Magnoliopsida</taxon>
        <taxon>Liliopsida</taxon>
        <taxon>Poales</taxon>
        <taxon>Poaceae</taxon>
        <taxon>PACMAD clade</taxon>
        <taxon>Panicoideae</taxon>
        <taxon>Andropogonodae</taxon>
        <taxon>Andropogoneae</taxon>
        <taxon>Saccharinae</taxon>
        <taxon>Miscanthus</taxon>
    </lineage>
</organism>
<keyword evidence="3 8" id="KW-0349">Heme</keyword>
<evidence type="ECO:0000256" key="10">
    <source>
        <dbReference type="SAM" id="Phobius"/>
    </source>
</evidence>
<gene>
    <name evidence="11" type="ORF">NCGR_LOCUS46633</name>
</gene>
<dbReference type="GO" id="GO:0016705">
    <property type="term" value="F:oxidoreductase activity, acting on paired donors, with incorporation or reduction of molecular oxygen"/>
    <property type="evidence" value="ECO:0007669"/>
    <property type="project" value="InterPro"/>
</dbReference>
<keyword evidence="4 8" id="KW-0479">Metal-binding</keyword>
<comment type="caution">
    <text evidence="11">The sequence shown here is derived from an EMBL/GenBank/DDBJ whole genome shotgun (WGS) entry which is preliminary data.</text>
</comment>
<evidence type="ECO:0000256" key="8">
    <source>
        <dbReference type="PIRSR" id="PIRSR602401-1"/>
    </source>
</evidence>
<evidence type="ECO:0000256" key="5">
    <source>
        <dbReference type="ARBA" id="ARBA00023002"/>
    </source>
</evidence>
<keyword evidence="12" id="KW-1185">Reference proteome</keyword>
<comment type="similarity">
    <text evidence="2 9">Belongs to the cytochrome P450 family.</text>
</comment>
<dbReference type="FunFam" id="1.10.630.10:FF:000112">
    <property type="entry name" value="Cytochrome P450 71B10"/>
    <property type="match status" value="1"/>
</dbReference>
<dbReference type="Pfam" id="PF00067">
    <property type="entry name" value="p450"/>
    <property type="match status" value="1"/>
</dbReference>
<evidence type="ECO:0008006" key="13">
    <source>
        <dbReference type="Google" id="ProtNLM"/>
    </source>
</evidence>
<dbReference type="GO" id="GO:0005506">
    <property type="term" value="F:iron ion binding"/>
    <property type="evidence" value="ECO:0007669"/>
    <property type="project" value="InterPro"/>
</dbReference>